<dbReference type="STRING" id="429701.A0A2G9I1K1"/>
<dbReference type="PANTHER" id="PTHR47186">
    <property type="entry name" value="LEUCINE-RICH REPEAT-CONTAINING PROTEIN 57"/>
    <property type="match status" value="1"/>
</dbReference>
<dbReference type="Pfam" id="PF23559">
    <property type="entry name" value="WHD_DRP"/>
    <property type="match status" value="1"/>
</dbReference>
<dbReference type="Proteomes" id="UP000231279">
    <property type="component" value="Unassembled WGS sequence"/>
</dbReference>
<name>A0A2G9I1K1_9LAMI</name>
<evidence type="ECO:0000259" key="4">
    <source>
        <dbReference type="Pfam" id="PF25019"/>
    </source>
</evidence>
<feature type="domain" description="Disease resistance protein winged helix" evidence="3">
    <location>
        <begin position="3"/>
        <end position="54"/>
    </location>
</feature>
<evidence type="ECO:0000259" key="3">
    <source>
        <dbReference type="Pfam" id="PF23559"/>
    </source>
</evidence>
<evidence type="ECO:0000313" key="6">
    <source>
        <dbReference type="Proteomes" id="UP000231279"/>
    </source>
</evidence>
<accession>A0A2G9I1K1</accession>
<keyword evidence="1" id="KW-0547">Nucleotide-binding</keyword>
<feature type="domain" description="R13L1/DRL21-like LRR repeat region" evidence="4">
    <location>
        <begin position="244"/>
        <end position="371"/>
    </location>
</feature>
<dbReference type="InterPro" id="IPR056789">
    <property type="entry name" value="LRR_R13L1-DRL21"/>
</dbReference>
<dbReference type="EMBL" id="NKXS01000538">
    <property type="protein sequence ID" value="PIN23639.1"/>
    <property type="molecule type" value="Genomic_DNA"/>
</dbReference>
<dbReference type="OrthoDB" id="773208at2759"/>
<protein>
    <recommendedName>
        <fullName evidence="7">Leucine rich repeat protein</fullName>
    </recommendedName>
</protein>
<dbReference type="InterPro" id="IPR058922">
    <property type="entry name" value="WHD_DRP"/>
</dbReference>
<dbReference type="PANTHER" id="PTHR47186:SF33">
    <property type="entry name" value="NB-ARC DOMAIN-CONTAINING PROTEIN"/>
    <property type="match status" value="1"/>
</dbReference>
<dbReference type="SUPFAM" id="SSF52058">
    <property type="entry name" value="L domain-like"/>
    <property type="match status" value="1"/>
</dbReference>
<keyword evidence="6" id="KW-1185">Reference proteome</keyword>
<keyword evidence="2" id="KW-0067">ATP-binding</keyword>
<evidence type="ECO:0000256" key="1">
    <source>
        <dbReference type="ARBA" id="ARBA00022741"/>
    </source>
</evidence>
<dbReference type="Pfam" id="PF25019">
    <property type="entry name" value="LRR_R13L1-DRL21"/>
    <property type="match status" value="1"/>
</dbReference>
<dbReference type="SUPFAM" id="SSF52047">
    <property type="entry name" value="RNI-like"/>
    <property type="match status" value="1"/>
</dbReference>
<dbReference type="AlphaFoldDB" id="A0A2G9I1K1"/>
<evidence type="ECO:0008006" key="7">
    <source>
        <dbReference type="Google" id="ProtNLM"/>
    </source>
</evidence>
<sequence length="794" mass="90465">MRKDYEFDKGELALLWMGEGFLERPNERKTKEELGLEYFNNLLSRSFFQRLSGRTCYRFDEKMDTNQEYCMPENTRHGSFLRHEYEVFTKFKAFYRVQGLRTFLPITVQRSLRWPPCYLSYKILVELAPKLPRLRVMSLSGYLITELPSLICNLIHLWYLNLSGTFIVTLPESVGDLFHLQTLSLQNCYRICKLPRALGKLSNLRHLGNSNTLRLKDMPVEIGKLRNLQTLPKIVLSKVGGLGLRELRDLKLLRGTLSLLELQNVTDIEDVKEASLRCKNELDALQLTWGSDIDDSQDRSSEEEVIELLQTHEDLRTLTVEFYGGSKFPSWIGDPAFRKLSSISISSCSGCTVLPPLVQLPELKRLQVSGMPKVKCIGNEFYGSGVVVPFPKLETLRFDNMPNWEKWTPFGDGEDVQIRLPHLQQLEISAYIVACSKVLLESFCNLDSLIDLNIGAITGMSHLPSEIMQSLAALEVLECWDCNELLSQWPSEIPPEHLTHLRRLVIQDCSQLVSLGEGDQQLPCNLKALELFGCVNLVSLPNDLSNLSALESLPANVSDVERLQIKGCPSLTTWTTSHFPIALKKLSIRNCTRLEPVSDTMFPQDSSLLLEDLSLCNWHNFTNLVHHLHGFSHLVELYLCECQGLEHFPGQGLPPSLRDMEFREIEALNTMGLTSLREFSICGGFEELELLGDNVCLFPPSLINFYIREFPRLSSLGNVLENLKLLRRLSVMNCANVRELPSESLLEQLWHLEICDCPLLKKRCLKDKGDYWPKIAGIPCVEIDGSYIYKQSAV</sequence>
<evidence type="ECO:0000313" key="5">
    <source>
        <dbReference type="EMBL" id="PIN23639.1"/>
    </source>
</evidence>
<gene>
    <name evidence="5" type="ORF">CDL12_03630</name>
</gene>
<proteinExistence type="predicted"/>
<dbReference type="Gene3D" id="3.80.10.10">
    <property type="entry name" value="Ribonuclease Inhibitor"/>
    <property type="match status" value="3"/>
</dbReference>
<reference evidence="6" key="1">
    <citation type="journal article" date="2018" name="Gigascience">
        <title>Genome assembly of the Pink Ipe (Handroanthus impetiginosus, Bignoniaceae), a highly valued, ecologically keystone Neotropical timber forest tree.</title>
        <authorList>
            <person name="Silva-Junior O.B."/>
            <person name="Grattapaglia D."/>
            <person name="Novaes E."/>
            <person name="Collevatti R.G."/>
        </authorList>
    </citation>
    <scope>NUCLEOTIDE SEQUENCE [LARGE SCALE GENOMIC DNA]</scope>
    <source>
        <strain evidence="6">cv. UFG-1</strain>
    </source>
</reference>
<dbReference type="InterPro" id="IPR032675">
    <property type="entry name" value="LRR_dom_sf"/>
</dbReference>
<comment type="caution">
    <text evidence="5">The sequence shown here is derived from an EMBL/GenBank/DDBJ whole genome shotgun (WGS) entry which is preliminary data.</text>
</comment>
<evidence type="ECO:0000256" key="2">
    <source>
        <dbReference type="ARBA" id="ARBA00022840"/>
    </source>
</evidence>
<organism evidence="5 6">
    <name type="scientific">Handroanthus impetiginosus</name>
    <dbReference type="NCBI Taxonomy" id="429701"/>
    <lineage>
        <taxon>Eukaryota</taxon>
        <taxon>Viridiplantae</taxon>
        <taxon>Streptophyta</taxon>
        <taxon>Embryophyta</taxon>
        <taxon>Tracheophyta</taxon>
        <taxon>Spermatophyta</taxon>
        <taxon>Magnoliopsida</taxon>
        <taxon>eudicotyledons</taxon>
        <taxon>Gunneridae</taxon>
        <taxon>Pentapetalae</taxon>
        <taxon>asterids</taxon>
        <taxon>lamiids</taxon>
        <taxon>Lamiales</taxon>
        <taxon>Bignoniaceae</taxon>
        <taxon>Crescentiina</taxon>
        <taxon>Tabebuia alliance</taxon>
        <taxon>Handroanthus</taxon>
    </lineage>
</organism>